<dbReference type="SUPFAM" id="SSF53300">
    <property type="entry name" value="vWA-like"/>
    <property type="match status" value="1"/>
</dbReference>
<dbReference type="InterPro" id="IPR008912">
    <property type="entry name" value="Uncharacterised_CoxE"/>
</dbReference>
<evidence type="ECO:0000313" key="2">
    <source>
        <dbReference type="Proteomes" id="UP001596065"/>
    </source>
</evidence>
<reference evidence="2" key="1">
    <citation type="journal article" date="2019" name="Int. J. Syst. Evol. Microbiol.">
        <title>The Global Catalogue of Microorganisms (GCM) 10K type strain sequencing project: providing services to taxonomists for standard genome sequencing and annotation.</title>
        <authorList>
            <consortium name="The Broad Institute Genomics Platform"/>
            <consortium name="The Broad Institute Genome Sequencing Center for Infectious Disease"/>
            <person name="Wu L."/>
            <person name="Ma J."/>
        </authorList>
    </citation>
    <scope>NUCLEOTIDE SEQUENCE [LARGE SCALE GENOMIC DNA]</scope>
    <source>
        <strain evidence="2">KCTC 5701</strain>
    </source>
</reference>
<dbReference type="PANTHER" id="PTHR39338:SF5">
    <property type="entry name" value="BLR6139 PROTEIN"/>
    <property type="match status" value="1"/>
</dbReference>
<dbReference type="RefSeq" id="WP_344348754.1">
    <property type="nucleotide sequence ID" value="NZ_BAAASM010000020.1"/>
</dbReference>
<keyword evidence="2" id="KW-1185">Reference proteome</keyword>
<gene>
    <name evidence="1" type="ORF">ACFP3J_22295</name>
</gene>
<dbReference type="PANTHER" id="PTHR39338">
    <property type="entry name" value="BLL5662 PROTEIN-RELATED"/>
    <property type="match status" value="1"/>
</dbReference>
<dbReference type="InterPro" id="IPR011195">
    <property type="entry name" value="UCP010256"/>
</dbReference>
<protein>
    <submittedName>
        <fullName evidence="1">VWA domain-containing protein</fullName>
    </submittedName>
</protein>
<proteinExistence type="predicted"/>
<name>A0ABW0WIX8_STRNO</name>
<accession>A0ABW0WIX8</accession>
<evidence type="ECO:0000313" key="1">
    <source>
        <dbReference type="EMBL" id="MFC5658207.1"/>
    </source>
</evidence>
<dbReference type="PIRSF" id="PIRSF010256">
    <property type="entry name" value="CoxE_vWa"/>
    <property type="match status" value="1"/>
</dbReference>
<comment type="caution">
    <text evidence="1">The sequence shown here is derived from an EMBL/GenBank/DDBJ whole genome shotgun (WGS) entry which is preliminary data.</text>
</comment>
<organism evidence="1 2">
    <name type="scientific">Streptomyces nogalater</name>
    <dbReference type="NCBI Taxonomy" id="38314"/>
    <lineage>
        <taxon>Bacteria</taxon>
        <taxon>Bacillati</taxon>
        <taxon>Actinomycetota</taxon>
        <taxon>Actinomycetes</taxon>
        <taxon>Kitasatosporales</taxon>
        <taxon>Streptomycetaceae</taxon>
        <taxon>Streptomyces</taxon>
    </lineage>
</organism>
<dbReference type="Proteomes" id="UP001596065">
    <property type="component" value="Unassembled WGS sequence"/>
</dbReference>
<dbReference type="InterPro" id="IPR036465">
    <property type="entry name" value="vWFA_dom_sf"/>
</dbReference>
<dbReference type="Pfam" id="PF05762">
    <property type="entry name" value="VWA_CoxE"/>
    <property type="match status" value="1"/>
</dbReference>
<sequence>MSAVADRITGLVGALRAHGVRIGTGESVDAARAVEALGLADRELLREGLAATLLHGPEQRPLFDSVFDLYFPRGVGGPRNASGGRDELRDRLAEALAADDRALMARLAAEAVDGLGGYGSSPGSDGWSAYQTLERLRPGTLLARVRAGIRGPGGSGAGGADFADRLLDDEIRRRVEEFRRMVGTEARRRVAERRGRDEIARRGVRPTADRVDFLYAGRDQLAELRRTVQPLARKLATRLAARRRRAARGTVDLRRTLRSSLSTGGVPIRPVLRRRRPVRPELVLLCDVSGSVSGFSDFTMLLVQALHEEFTKVRVFAFVNRLDEVTGLLGHGRADPDGLGARIRAEATLTGWHGSSDYGMALGEFAERYGGAVGPRTTVFVLGDARTNMSDPNLAAVRDIARRARRVHWLNPEPRDRWGTGDSAAPAYAGLVDMHECRTARQLGALIARLLPV</sequence>
<dbReference type="EMBL" id="JBHSOE010000040">
    <property type="protein sequence ID" value="MFC5658207.1"/>
    <property type="molecule type" value="Genomic_DNA"/>
</dbReference>